<sequence length="95" mass="10787">YIYDVTDILCNSNDTHLKILLEEEIDRPAFLLLNEKKLKESSFKVGTVIKLTDLIVKLNGEERDESPITGVVVEPLHKSISTERIPDTLLPLLEN</sequence>
<accession>A0A9N9N1T1</accession>
<reference evidence="1" key="1">
    <citation type="submission" date="2021-06" db="EMBL/GenBank/DDBJ databases">
        <authorList>
            <person name="Kallberg Y."/>
            <person name="Tangrot J."/>
            <person name="Rosling A."/>
        </authorList>
    </citation>
    <scope>NUCLEOTIDE SEQUENCE</scope>
    <source>
        <strain evidence="1">87-6 pot B 2015</strain>
    </source>
</reference>
<dbReference type="AlphaFoldDB" id="A0A9N9N1T1"/>
<evidence type="ECO:0000313" key="2">
    <source>
        <dbReference type="Proteomes" id="UP000789375"/>
    </source>
</evidence>
<dbReference type="InterPro" id="IPR013761">
    <property type="entry name" value="SAM/pointed_sf"/>
</dbReference>
<comment type="caution">
    <text evidence="1">The sequence shown here is derived from an EMBL/GenBank/DDBJ whole genome shotgun (WGS) entry which is preliminary data.</text>
</comment>
<name>A0A9N9N1T1_FUNMO</name>
<feature type="non-terminal residue" evidence="1">
    <location>
        <position position="95"/>
    </location>
</feature>
<dbReference type="Proteomes" id="UP000789375">
    <property type="component" value="Unassembled WGS sequence"/>
</dbReference>
<evidence type="ECO:0000313" key="1">
    <source>
        <dbReference type="EMBL" id="CAG8697976.1"/>
    </source>
</evidence>
<organism evidence="1 2">
    <name type="scientific">Funneliformis mosseae</name>
    <name type="common">Endomycorrhizal fungus</name>
    <name type="synonym">Glomus mosseae</name>
    <dbReference type="NCBI Taxonomy" id="27381"/>
    <lineage>
        <taxon>Eukaryota</taxon>
        <taxon>Fungi</taxon>
        <taxon>Fungi incertae sedis</taxon>
        <taxon>Mucoromycota</taxon>
        <taxon>Glomeromycotina</taxon>
        <taxon>Glomeromycetes</taxon>
        <taxon>Glomerales</taxon>
        <taxon>Glomeraceae</taxon>
        <taxon>Funneliformis</taxon>
    </lineage>
</organism>
<keyword evidence="2" id="KW-1185">Reference proteome</keyword>
<proteinExistence type="predicted"/>
<protein>
    <submittedName>
        <fullName evidence="1">8636_t:CDS:1</fullName>
    </submittedName>
</protein>
<dbReference type="EMBL" id="CAJVPP010008581">
    <property type="protein sequence ID" value="CAG8697976.1"/>
    <property type="molecule type" value="Genomic_DNA"/>
</dbReference>
<dbReference type="Gene3D" id="1.10.150.50">
    <property type="entry name" value="Transcription Factor, Ets-1"/>
    <property type="match status" value="1"/>
</dbReference>
<gene>
    <name evidence="1" type="ORF">FMOSSE_LOCUS13678</name>
</gene>